<feature type="domain" description="6-phosphogluconate dehydrogenase NADP-binding" evidence="3">
    <location>
        <begin position="3"/>
        <end position="159"/>
    </location>
</feature>
<dbReference type="RefSeq" id="WP_341674483.1">
    <property type="nucleotide sequence ID" value="NZ_JBBYHV010000002.1"/>
</dbReference>
<reference evidence="5 6" key="1">
    <citation type="submission" date="2024-04" db="EMBL/GenBank/DDBJ databases">
        <title>Aurantiacibacter sp. DGU6 16S ribosomal RNA gene Genome sequencing and assembly.</title>
        <authorList>
            <person name="Park S."/>
        </authorList>
    </citation>
    <scope>NUCLEOTIDE SEQUENCE [LARGE SCALE GENOMIC DNA]</scope>
    <source>
        <strain evidence="5 6">DGU6</strain>
    </source>
</reference>
<dbReference type="InterPro" id="IPR002204">
    <property type="entry name" value="3-OH-isobutyrate_DH-rel_CS"/>
</dbReference>
<dbReference type="EC" id="1.1.-.-" evidence="5"/>
<protein>
    <submittedName>
        <fullName evidence="5">NAD(P)-dependent oxidoreductase</fullName>
        <ecNumber evidence="5">1.1.-.-</ecNumber>
    </submittedName>
</protein>
<dbReference type="EMBL" id="JBBYHV010000002">
    <property type="protein sequence ID" value="MEL1251942.1"/>
    <property type="molecule type" value="Genomic_DNA"/>
</dbReference>
<evidence type="ECO:0000313" key="5">
    <source>
        <dbReference type="EMBL" id="MEL1251942.1"/>
    </source>
</evidence>
<dbReference type="Pfam" id="PF14833">
    <property type="entry name" value="NAD_binding_11"/>
    <property type="match status" value="1"/>
</dbReference>
<dbReference type="InterPro" id="IPR006115">
    <property type="entry name" value="6PGDH_NADP-bd"/>
</dbReference>
<dbReference type="PANTHER" id="PTHR22981:SF7">
    <property type="entry name" value="3-HYDROXYISOBUTYRATE DEHYDROGENASE, MITOCHONDRIAL"/>
    <property type="match status" value="1"/>
</dbReference>
<dbReference type="Pfam" id="PF03446">
    <property type="entry name" value="NAD_binding_2"/>
    <property type="match status" value="1"/>
</dbReference>
<evidence type="ECO:0000256" key="1">
    <source>
        <dbReference type="ARBA" id="ARBA00023002"/>
    </source>
</evidence>
<keyword evidence="6" id="KW-1185">Reference proteome</keyword>
<sequence>MIVGFLGLGRMGAPMAANLLAHTGRLLVHDLSEDAVAALVAKGAEAAGSAGALGEQCDVVFTSLPTPPIVREAVLGADGVTSRYSSSGHPKIICDLSTSGPQLAAELAQALAGKMMCLDAPVSGGIAGAEKGTISIMVGGPQEAFDQVRPMLEAMGKPTHMGETPGAGQTMKLVNNLLGAVAIGVTAEGMAFGIKQGLDPAKMIDVLNQSTGINSATRDKWPRSVLPRTFDFGFAAALSLKDTRLLLAEAEAAEVPLPLGQIVANYLERTLEREGPQADFTAIAKVVEEAAGLDPER</sequence>
<dbReference type="Proteomes" id="UP001497045">
    <property type="component" value="Unassembled WGS sequence"/>
</dbReference>
<organism evidence="5 6">
    <name type="scientific">Aurantiacibacter gilvus</name>
    <dbReference type="NCBI Taxonomy" id="3139141"/>
    <lineage>
        <taxon>Bacteria</taxon>
        <taxon>Pseudomonadati</taxon>
        <taxon>Pseudomonadota</taxon>
        <taxon>Alphaproteobacteria</taxon>
        <taxon>Sphingomonadales</taxon>
        <taxon>Erythrobacteraceae</taxon>
        <taxon>Aurantiacibacter</taxon>
    </lineage>
</organism>
<evidence type="ECO:0000259" key="3">
    <source>
        <dbReference type="Pfam" id="PF03446"/>
    </source>
</evidence>
<dbReference type="InterPro" id="IPR015815">
    <property type="entry name" value="HIBADH-related"/>
</dbReference>
<dbReference type="InterPro" id="IPR008927">
    <property type="entry name" value="6-PGluconate_DH-like_C_sf"/>
</dbReference>
<evidence type="ECO:0000256" key="2">
    <source>
        <dbReference type="ARBA" id="ARBA00023027"/>
    </source>
</evidence>
<keyword evidence="2" id="KW-0520">NAD</keyword>
<feature type="domain" description="3-hydroxyisobutyrate dehydrogenase-like NAD-binding" evidence="4">
    <location>
        <begin position="166"/>
        <end position="286"/>
    </location>
</feature>
<dbReference type="PANTHER" id="PTHR22981">
    <property type="entry name" value="3-HYDROXYISOBUTYRATE DEHYDROGENASE-RELATED"/>
    <property type="match status" value="1"/>
</dbReference>
<evidence type="ECO:0000259" key="4">
    <source>
        <dbReference type="Pfam" id="PF14833"/>
    </source>
</evidence>
<dbReference type="Gene3D" id="3.40.50.720">
    <property type="entry name" value="NAD(P)-binding Rossmann-like Domain"/>
    <property type="match status" value="1"/>
</dbReference>
<gene>
    <name evidence="5" type="ORF">AAEO60_14795</name>
</gene>
<keyword evidence="1 5" id="KW-0560">Oxidoreductase</keyword>
<dbReference type="GO" id="GO:0016491">
    <property type="term" value="F:oxidoreductase activity"/>
    <property type="evidence" value="ECO:0007669"/>
    <property type="project" value="UniProtKB-KW"/>
</dbReference>
<dbReference type="SUPFAM" id="SSF48179">
    <property type="entry name" value="6-phosphogluconate dehydrogenase C-terminal domain-like"/>
    <property type="match status" value="1"/>
</dbReference>
<evidence type="ECO:0000313" key="6">
    <source>
        <dbReference type="Proteomes" id="UP001497045"/>
    </source>
</evidence>
<proteinExistence type="predicted"/>
<name>A0ABU9IHQ9_9SPHN</name>
<dbReference type="InterPro" id="IPR029154">
    <property type="entry name" value="HIBADH-like_NADP-bd"/>
</dbReference>
<accession>A0ABU9IHQ9</accession>
<dbReference type="InterPro" id="IPR036291">
    <property type="entry name" value="NAD(P)-bd_dom_sf"/>
</dbReference>
<dbReference type="InterPro" id="IPR013328">
    <property type="entry name" value="6PGD_dom2"/>
</dbReference>
<comment type="caution">
    <text evidence="5">The sequence shown here is derived from an EMBL/GenBank/DDBJ whole genome shotgun (WGS) entry which is preliminary data.</text>
</comment>
<dbReference type="SUPFAM" id="SSF51735">
    <property type="entry name" value="NAD(P)-binding Rossmann-fold domains"/>
    <property type="match status" value="1"/>
</dbReference>
<dbReference type="Gene3D" id="1.10.1040.10">
    <property type="entry name" value="N-(1-d-carboxylethyl)-l-norvaline Dehydrogenase, domain 2"/>
    <property type="match status" value="1"/>
</dbReference>
<dbReference type="PIRSF" id="PIRSF000103">
    <property type="entry name" value="HIBADH"/>
    <property type="match status" value="1"/>
</dbReference>
<dbReference type="PROSITE" id="PS00895">
    <property type="entry name" value="3_HYDROXYISOBUT_DH"/>
    <property type="match status" value="1"/>
</dbReference>